<organism evidence="18 19">
    <name type="scientific">Cucurbita argyrosperma subsp. sororia</name>
    <dbReference type="NCBI Taxonomy" id="37648"/>
    <lineage>
        <taxon>Eukaryota</taxon>
        <taxon>Viridiplantae</taxon>
        <taxon>Streptophyta</taxon>
        <taxon>Embryophyta</taxon>
        <taxon>Tracheophyta</taxon>
        <taxon>Spermatophyta</taxon>
        <taxon>Magnoliopsida</taxon>
        <taxon>eudicotyledons</taxon>
        <taxon>Gunneridae</taxon>
        <taxon>Pentapetalae</taxon>
        <taxon>rosids</taxon>
        <taxon>fabids</taxon>
        <taxon>Cucurbitales</taxon>
        <taxon>Cucurbitaceae</taxon>
        <taxon>Cucurbiteae</taxon>
        <taxon>Cucurbita</taxon>
    </lineage>
</organism>
<keyword evidence="19" id="KW-1185">Reference proteome</keyword>
<dbReference type="InterPro" id="IPR002016">
    <property type="entry name" value="Haem_peroxidase"/>
</dbReference>
<evidence type="ECO:0000256" key="16">
    <source>
        <dbReference type="SAM" id="SignalP"/>
    </source>
</evidence>
<dbReference type="CDD" id="cd00693">
    <property type="entry name" value="secretory_peroxidase"/>
    <property type="match status" value="1"/>
</dbReference>
<evidence type="ECO:0000256" key="3">
    <source>
        <dbReference type="ARBA" id="ARBA00006873"/>
    </source>
</evidence>
<dbReference type="PROSITE" id="PS50873">
    <property type="entry name" value="PEROXIDASE_4"/>
    <property type="match status" value="1"/>
</dbReference>
<feature type="binding site" evidence="13">
    <location>
        <position position="111"/>
    </location>
    <ligand>
        <name>Ca(2+)</name>
        <dbReference type="ChEBI" id="CHEBI:29108"/>
        <label>1</label>
    </ligand>
</feature>
<feature type="binding site" evidence="12">
    <location>
        <position position="197"/>
    </location>
    <ligand>
        <name>substrate</name>
    </ligand>
</feature>
<protein>
    <recommendedName>
        <fullName evidence="4">peroxidase</fullName>
        <ecNumber evidence="4">1.11.1.7</ecNumber>
    </recommendedName>
</protein>
<evidence type="ECO:0000256" key="12">
    <source>
        <dbReference type="PIRSR" id="PIRSR600823-2"/>
    </source>
</evidence>
<accession>A0AAV6M0Z5</accession>
<dbReference type="FunFam" id="1.10.420.10:FF:000001">
    <property type="entry name" value="Peroxidase"/>
    <property type="match status" value="1"/>
</dbReference>
<dbReference type="GO" id="GO:0020037">
    <property type="term" value="F:heme binding"/>
    <property type="evidence" value="ECO:0007669"/>
    <property type="project" value="InterPro"/>
</dbReference>
<dbReference type="GO" id="GO:0042744">
    <property type="term" value="P:hydrogen peroxide catabolic process"/>
    <property type="evidence" value="ECO:0007669"/>
    <property type="project" value="InterPro"/>
</dbReference>
<evidence type="ECO:0000256" key="8">
    <source>
        <dbReference type="ARBA" id="ARBA00023002"/>
    </source>
</evidence>
<evidence type="ECO:0000256" key="14">
    <source>
        <dbReference type="PIRSR" id="PIRSR600823-4"/>
    </source>
</evidence>
<dbReference type="InterPro" id="IPR000823">
    <property type="entry name" value="Peroxidase_pln"/>
</dbReference>
<comment type="similarity">
    <text evidence="3">Belongs to the peroxidase family. Ascorbate peroxidase subfamily.</text>
</comment>
<keyword evidence="13" id="KW-0106">Calcium</keyword>
<feature type="non-terminal residue" evidence="18">
    <location>
        <position position="1"/>
    </location>
</feature>
<feature type="binding site" evidence="13">
    <location>
        <position position="95"/>
    </location>
    <ligand>
        <name>Ca(2+)</name>
        <dbReference type="ChEBI" id="CHEBI:29108"/>
        <label>1</label>
    </ligand>
</feature>
<evidence type="ECO:0000256" key="2">
    <source>
        <dbReference type="ARBA" id="ARBA00002322"/>
    </source>
</evidence>
<feature type="binding site" evidence="13">
    <location>
        <position position="115"/>
    </location>
    <ligand>
        <name>Ca(2+)</name>
        <dbReference type="ChEBI" id="CHEBI:29108"/>
        <label>1</label>
    </ligand>
</feature>
<feature type="signal peptide" evidence="16">
    <location>
        <begin position="1"/>
        <end position="22"/>
    </location>
</feature>
<feature type="binding site" evidence="13">
    <location>
        <position position="284"/>
    </location>
    <ligand>
        <name>Ca(2+)</name>
        <dbReference type="ChEBI" id="CHEBI:29108"/>
        <label>2</label>
    </ligand>
</feature>
<feature type="disulfide bond" evidence="15">
    <location>
        <begin position="156"/>
        <end position="353"/>
    </location>
</feature>
<keyword evidence="5 18" id="KW-0575">Peroxidase</keyword>
<feature type="disulfide bond" evidence="15">
    <location>
        <begin position="234"/>
        <end position="266"/>
    </location>
</feature>
<evidence type="ECO:0000256" key="5">
    <source>
        <dbReference type="ARBA" id="ARBA00022559"/>
    </source>
</evidence>
<dbReference type="InterPro" id="IPR019793">
    <property type="entry name" value="Peroxidases_heam-ligand_BS"/>
</dbReference>
<feature type="active site" description="Proton acceptor" evidence="11">
    <location>
        <position position="91"/>
    </location>
</feature>
<dbReference type="Pfam" id="PF00141">
    <property type="entry name" value="peroxidase"/>
    <property type="match status" value="1"/>
</dbReference>
<keyword evidence="10 15" id="KW-1015">Disulfide bond</keyword>
<keyword evidence="6" id="KW-0349">Heme</keyword>
<feature type="binding site" evidence="13">
    <location>
        <position position="276"/>
    </location>
    <ligand>
        <name>Ca(2+)</name>
        <dbReference type="ChEBI" id="CHEBI:29108"/>
        <label>2</label>
    </ligand>
</feature>
<name>A0AAV6M0Z5_9ROSI</name>
<dbReference type="GO" id="GO:0046872">
    <property type="term" value="F:metal ion binding"/>
    <property type="evidence" value="ECO:0007669"/>
    <property type="project" value="UniProtKB-KW"/>
</dbReference>
<comment type="caution">
    <text evidence="18">The sequence shown here is derived from an EMBL/GenBank/DDBJ whole genome shotgun (WGS) entry which is preliminary data.</text>
</comment>
<dbReference type="GO" id="GO:0140825">
    <property type="term" value="F:lactoperoxidase activity"/>
    <property type="evidence" value="ECO:0007669"/>
    <property type="project" value="UniProtKB-EC"/>
</dbReference>
<evidence type="ECO:0000256" key="11">
    <source>
        <dbReference type="PIRSR" id="PIRSR600823-1"/>
    </source>
</evidence>
<sequence length="358" mass="39543">MKAVVLLSVIFLIQAAAVVSSADKEYDDDGEEYTSLEVPLLPESSDFDDFLSYGFYRKSCPGVDRIIHQKLKQWYDEDNTIAASIIRLHFHDCVVRPLTKPPPAGVVKPQGCDASILLDYEGSERRAPASKTLRGFEVIDDIKAELEKKCPKTVSCADILTAAAREATILVGGPYWTVPYGRRDGVDSIGSETGLVPMGLEGITDLIERYQSLGLNLVDLVVLSGAHTIGRASCGSIQSRLYNYSGTGKPDPSMSTSYVNFLRRKCRWASDYVDLDATTPNKFDNAYYTNLPKKMGLLPSDSALYTDRRTAPIVKALAYQPSLFRLQFAVSMAKLGNVQVLTDLFEGEIRTNCSCRNY</sequence>
<evidence type="ECO:0000259" key="17">
    <source>
        <dbReference type="PROSITE" id="PS50873"/>
    </source>
</evidence>
<feature type="domain" description="Plant heme peroxidase family profile" evidence="17">
    <location>
        <begin position="50"/>
        <end position="357"/>
    </location>
</feature>
<evidence type="ECO:0000256" key="4">
    <source>
        <dbReference type="ARBA" id="ARBA00012313"/>
    </source>
</evidence>
<feature type="binding site" evidence="13">
    <location>
        <position position="124"/>
    </location>
    <ligand>
        <name>Ca(2+)</name>
        <dbReference type="ChEBI" id="CHEBI:29108"/>
        <label>1</label>
    </ligand>
</feature>
<dbReference type="InterPro" id="IPR033905">
    <property type="entry name" value="Secretory_peroxidase"/>
</dbReference>
<keyword evidence="16" id="KW-0732">Signal</keyword>
<feature type="site" description="Transition state stabilizer" evidence="14">
    <location>
        <position position="87"/>
    </location>
</feature>
<evidence type="ECO:0000256" key="15">
    <source>
        <dbReference type="PIRSR" id="PIRSR600823-5"/>
    </source>
</evidence>
<dbReference type="PANTHER" id="PTHR31235">
    <property type="entry name" value="PEROXIDASE 25-RELATED"/>
    <property type="match status" value="1"/>
</dbReference>
<reference evidence="18 19" key="1">
    <citation type="journal article" date="2021" name="Hortic Res">
        <title>The domestication of Cucurbita argyrosperma as revealed by the genome of its wild relative.</title>
        <authorList>
            <person name="Barrera-Redondo J."/>
            <person name="Sanchez-de la Vega G."/>
            <person name="Aguirre-Liguori J.A."/>
            <person name="Castellanos-Morales G."/>
            <person name="Gutierrez-Guerrero Y.T."/>
            <person name="Aguirre-Dugua X."/>
            <person name="Aguirre-Planter E."/>
            <person name="Tenaillon M.I."/>
            <person name="Lira-Saade R."/>
            <person name="Eguiarte L.E."/>
        </authorList>
    </citation>
    <scope>NUCLEOTIDE SEQUENCE [LARGE SCALE GENOMIC DNA]</scope>
    <source>
        <strain evidence="18">JBR-2021</strain>
    </source>
</reference>
<comment type="cofactor">
    <cofactor evidence="13">
        <name>Ca(2+)</name>
        <dbReference type="ChEBI" id="CHEBI:29108"/>
    </cofactor>
    <text evidence="13">Binds 2 calcium ions per subunit.</text>
</comment>
<dbReference type="GO" id="GO:0006979">
    <property type="term" value="P:response to oxidative stress"/>
    <property type="evidence" value="ECO:0007669"/>
    <property type="project" value="InterPro"/>
</dbReference>
<feature type="binding site" evidence="13">
    <location>
        <position position="228"/>
    </location>
    <ligand>
        <name>Ca(2+)</name>
        <dbReference type="ChEBI" id="CHEBI:29108"/>
        <label>2</label>
    </ligand>
</feature>
<feature type="disulfide bond" evidence="15">
    <location>
        <begin position="93"/>
        <end position="112"/>
    </location>
</feature>
<feature type="binding site" description="axial binding residue" evidence="13">
    <location>
        <position position="227"/>
    </location>
    <ligand>
        <name>heme b</name>
        <dbReference type="ChEBI" id="CHEBI:60344"/>
    </ligand>
    <ligandPart>
        <name>Fe</name>
        <dbReference type="ChEBI" id="CHEBI:18248"/>
    </ligandPart>
</feature>
<keyword evidence="8" id="KW-0560">Oxidoreductase</keyword>
<comment type="function">
    <text evidence="2">Removal of H(2)O(2), oxidation of toxic reductants, biosynthesis and degradation of lignin, suberization, auxin catabolism, response to environmental stresses such as wounding, pathogen attack and oxidative stress. These functions might be dependent on each isozyme/isoform in each plant tissue.</text>
</comment>
<evidence type="ECO:0000256" key="9">
    <source>
        <dbReference type="ARBA" id="ARBA00023004"/>
    </source>
</evidence>
<evidence type="ECO:0000256" key="13">
    <source>
        <dbReference type="PIRSR" id="PIRSR600823-3"/>
    </source>
</evidence>
<proteinExistence type="inferred from homology"/>
<feature type="binding site" evidence="13">
    <location>
        <position position="113"/>
    </location>
    <ligand>
        <name>Ca(2+)</name>
        <dbReference type="ChEBI" id="CHEBI:29108"/>
        <label>1</label>
    </ligand>
</feature>
<comment type="catalytic activity">
    <reaction evidence="1">
        <text>2 a phenolic donor + H2O2 = 2 a phenolic radical donor + 2 H2O</text>
        <dbReference type="Rhea" id="RHEA:56136"/>
        <dbReference type="ChEBI" id="CHEBI:15377"/>
        <dbReference type="ChEBI" id="CHEBI:16240"/>
        <dbReference type="ChEBI" id="CHEBI:139520"/>
        <dbReference type="ChEBI" id="CHEBI:139521"/>
        <dbReference type="EC" id="1.11.1.7"/>
    </reaction>
</comment>
<dbReference type="InterPro" id="IPR019794">
    <property type="entry name" value="Peroxidases_AS"/>
</dbReference>
<feature type="binding site" evidence="13">
    <location>
        <position position="92"/>
    </location>
    <ligand>
        <name>Ca(2+)</name>
        <dbReference type="ChEBI" id="CHEBI:29108"/>
        <label>1</label>
    </ligand>
</feature>
<evidence type="ECO:0000256" key="10">
    <source>
        <dbReference type="ARBA" id="ARBA00023157"/>
    </source>
</evidence>
<evidence type="ECO:0000313" key="19">
    <source>
        <dbReference type="Proteomes" id="UP000685013"/>
    </source>
</evidence>
<dbReference type="Proteomes" id="UP000685013">
    <property type="component" value="Chromosome 18"/>
</dbReference>
<feature type="disulfide bond" evidence="15">
    <location>
        <begin position="60"/>
        <end position="150"/>
    </location>
</feature>
<feature type="chain" id="PRO_5043417211" description="peroxidase" evidence="16">
    <location>
        <begin position="23"/>
        <end position="358"/>
    </location>
</feature>
<keyword evidence="7 13" id="KW-0479">Metal-binding</keyword>
<gene>
    <name evidence="18" type="primary">PER7</name>
    <name evidence="18" type="ORF">SDJN03_27044</name>
</gene>
<dbReference type="EMBL" id="JAGKQH010000018">
    <property type="protein sequence ID" value="KAG6573157.1"/>
    <property type="molecule type" value="Genomic_DNA"/>
</dbReference>
<evidence type="ECO:0000313" key="18">
    <source>
        <dbReference type="EMBL" id="KAG6573157.1"/>
    </source>
</evidence>
<dbReference type="EC" id="1.11.1.7" evidence="4"/>
<feature type="binding site" evidence="13">
    <location>
        <position position="279"/>
    </location>
    <ligand>
        <name>Ca(2+)</name>
        <dbReference type="ChEBI" id="CHEBI:29108"/>
        <label>2</label>
    </ligand>
</feature>
<evidence type="ECO:0000256" key="1">
    <source>
        <dbReference type="ARBA" id="ARBA00000189"/>
    </source>
</evidence>
<comment type="cofactor">
    <cofactor evidence="13">
        <name>heme b</name>
        <dbReference type="ChEBI" id="CHEBI:60344"/>
    </cofactor>
    <text evidence="13">Binds 1 heme b (iron(II)-protoporphyrin IX) group per subunit.</text>
</comment>
<dbReference type="PROSITE" id="PS00436">
    <property type="entry name" value="PEROXIDASE_2"/>
    <property type="match status" value="1"/>
</dbReference>
<evidence type="ECO:0000256" key="6">
    <source>
        <dbReference type="ARBA" id="ARBA00022617"/>
    </source>
</evidence>
<dbReference type="PROSITE" id="PS00435">
    <property type="entry name" value="PEROXIDASE_1"/>
    <property type="match status" value="1"/>
</dbReference>
<evidence type="ECO:0000256" key="7">
    <source>
        <dbReference type="ARBA" id="ARBA00022723"/>
    </source>
</evidence>
<dbReference type="AlphaFoldDB" id="A0AAV6M0Z5"/>
<keyword evidence="9 13" id="KW-0408">Iron</keyword>